<dbReference type="Pfam" id="PF22939">
    <property type="entry name" value="WHD_GPIID"/>
    <property type="match status" value="1"/>
</dbReference>
<dbReference type="InterPro" id="IPR056884">
    <property type="entry name" value="NPHP3-like_N"/>
</dbReference>
<dbReference type="Pfam" id="PF12796">
    <property type="entry name" value="Ank_2"/>
    <property type="match status" value="3"/>
</dbReference>
<evidence type="ECO:0000313" key="7">
    <source>
        <dbReference type="Proteomes" id="UP000664203"/>
    </source>
</evidence>
<feature type="repeat" description="ANK" evidence="2">
    <location>
        <begin position="847"/>
        <end position="879"/>
    </location>
</feature>
<dbReference type="InterPro" id="IPR027417">
    <property type="entry name" value="P-loop_NTPase"/>
</dbReference>
<evidence type="ECO:0000313" key="6">
    <source>
        <dbReference type="EMBL" id="CAF9924866.1"/>
    </source>
</evidence>
<keyword evidence="7" id="KW-1185">Reference proteome</keyword>
<evidence type="ECO:0000259" key="5">
    <source>
        <dbReference type="Pfam" id="PF24883"/>
    </source>
</evidence>
<dbReference type="Gene3D" id="3.40.50.300">
    <property type="entry name" value="P-loop containing nucleotide triphosphate hydrolases"/>
    <property type="match status" value="1"/>
</dbReference>
<dbReference type="InterPro" id="IPR001579">
    <property type="entry name" value="Glyco_hydro_18_chit_AS"/>
</dbReference>
<keyword evidence="1" id="KW-0677">Repeat</keyword>
<dbReference type="InterPro" id="IPR036770">
    <property type="entry name" value="Ankyrin_rpt-contain_sf"/>
</dbReference>
<dbReference type="EMBL" id="CAJPDR010000196">
    <property type="protein sequence ID" value="CAF9924866.1"/>
    <property type="molecule type" value="Genomic_DNA"/>
</dbReference>
<feature type="domain" description="Nephrocystin 3-like N-terminal" evidence="5">
    <location>
        <begin position="141"/>
        <end position="306"/>
    </location>
</feature>
<feature type="domain" description="GPI inositol-deacylase winged helix" evidence="3">
    <location>
        <begin position="418"/>
        <end position="495"/>
    </location>
</feature>
<keyword evidence="2" id="KW-0040">ANK repeat</keyword>
<feature type="domain" description="DUF7708" evidence="4">
    <location>
        <begin position="2"/>
        <end position="91"/>
    </location>
</feature>
<dbReference type="Proteomes" id="UP000664203">
    <property type="component" value="Unassembled WGS sequence"/>
</dbReference>
<sequence>MFKSISDLLPRLRIYEQLFPTHENLVRALSVVYFDILKFCSDAKVMLRRSKRVMMTLVWKPFKRQFGSQMDAFRKHQKQIEKDVSLSHMIEAADSRAMIRSDQLNLAKDRYDEERLDAFKSLSPVDYEAKHRKLRGLRHEGTGTWVVQHTSYIEWKEGTISKGLVCHGIPGSGKSVLTSLIVDDHLEETVSPTKNALYFYCDYADPLALQPVHMYRALLQQLFFRGLMTEAIVKSIIETLRSNVHGLDEQKLPDLVCAAIQSCAGLHVIIDGLDECERDAQKAVTRFLCRLLTIGHPVVKVLITCRDEGHILPGLSDFGRLHISSQASAAEIESYISHAIASSMSSGDLTLRNRVLKEDIISKLVEKAQGMFLWVYFQIIDLCDAASDEDIRQILEHLPEGLYDTFTRIFIQISKSGSKAIVLKAMMWMVCARRPLRVEELQEALAFDSNDKVWNVDKTPDGAKIIRSCHGLVVRDAASETVRLAHHTVQQYLVSPPGYEEVTLGAHWPELSQFRRNSDRAEEMAGSFCVTDLCFSDFETAVSCINNDKKFNLTTAFKDRGPNSIPAALGLGNKLHSLPYKFFGSQNNFKTPDIDCSKYINVKPRDSRPSPDFKSKFAMLEYVFWDLVQHKSLAFEFRPWGSNQHFGPGGCKSCPVPDPDDLEPKDLPSMGFIHWAAERGHLRVFDMVEPPLEEYLKHERHHDETLLIACRHGQDAVVEFLLAGRAFDFSNGRALVAACASGNAPVLERLLHAQEELPYKQIGLSPFELKNISPLMLYQAASNGHQNIVEILLAGDADAYVSDVSAGLTCLQVAAKDGHLDIVRALCTLPLLEIRRGRNMDAPHESTGMKALHQAAVTGHHEIVTVLLEHGSGCDDRNLLGETALIKASQHGQAIVVKVLLGAGADPLIRGGKYDGLDVDWENSSRRPIALHHAAANGHDNVIAVLPYSDLTCGLHEINVLHLGAINGHSNVVQALLSKGAGTESEDLRGMTAPHFASQNGHKQVVQLLLDRGCSVDWRTKNGKTALHLAAMAAKIETIKLLVSRGAAVTAKTSNRDTALHLAARHADADTIRALVESGVPLEGQHKQGETALNSAVYRKLLANVGAMIELGAE</sequence>
<dbReference type="Gene3D" id="1.25.40.20">
    <property type="entry name" value="Ankyrin repeat-containing domain"/>
    <property type="match status" value="5"/>
</dbReference>
<feature type="repeat" description="ANK" evidence="2">
    <location>
        <begin position="989"/>
        <end position="1021"/>
    </location>
</feature>
<reference evidence="6" key="1">
    <citation type="submission" date="2021-03" db="EMBL/GenBank/DDBJ databases">
        <authorList>
            <person name="Tagirdzhanova G."/>
        </authorList>
    </citation>
    <scope>NUCLEOTIDE SEQUENCE</scope>
</reference>
<comment type="caution">
    <text evidence="6">The sequence shown here is derived from an EMBL/GenBank/DDBJ whole genome shotgun (WGS) entry which is preliminary data.</text>
</comment>
<feature type="repeat" description="ANK" evidence="2">
    <location>
        <begin position="956"/>
        <end position="988"/>
    </location>
</feature>
<proteinExistence type="predicted"/>
<dbReference type="PROSITE" id="PS50088">
    <property type="entry name" value="ANK_REPEAT"/>
    <property type="match status" value="6"/>
</dbReference>
<evidence type="ECO:0000256" key="1">
    <source>
        <dbReference type="ARBA" id="ARBA00022737"/>
    </source>
</evidence>
<organism evidence="6 7">
    <name type="scientific">Alectoria fallacina</name>
    <dbReference type="NCBI Taxonomy" id="1903189"/>
    <lineage>
        <taxon>Eukaryota</taxon>
        <taxon>Fungi</taxon>
        <taxon>Dikarya</taxon>
        <taxon>Ascomycota</taxon>
        <taxon>Pezizomycotina</taxon>
        <taxon>Lecanoromycetes</taxon>
        <taxon>OSLEUM clade</taxon>
        <taxon>Lecanoromycetidae</taxon>
        <taxon>Lecanorales</taxon>
        <taxon>Lecanorineae</taxon>
        <taxon>Parmeliaceae</taxon>
        <taxon>Alectoria</taxon>
    </lineage>
</organism>
<dbReference type="PROSITE" id="PS01095">
    <property type="entry name" value="GH18_1"/>
    <property type="match status" value="1"/>
</dbReference>
<evidence type="ECO:0008006" key="8">
    <source>
        <dbReference type="Google" id="ProtNLM"/>
    </source>
</evidence>
<dbReference type="GO" id="GO:0005975">
    <property type="term" value="P:carbohydrate metabolic process"/>
    <property type="evidence" value="ECO:0007669"/>
    <property type="project" value="InterPro"/>
</dbReference>
<name>A0A8H3FF26_9LECA</name>
<dbReference type="SUPFAM" id="SSF48403">
    <property type="entry name" value="Ankyrin repeat"/>
    <property type="match status" value="2"/>
</dbReference>
<dbReference type="InterPro" id="IPR002110">
    <property type="entry name" value="Ankyrin_rpt"/>
</dbReference>
<feature type="repeat" description="ANK" evidence="2">
    <location>
        <begin position="1022"/>
        <end position="1054"/>
    </location>
</feature>
<dbReference type="Pfam" id="PF24809">
    <property type="entry name" value="DUF7708"/>
    <property type="match status" value="1"/>
</dbReference>
<dbReference type="OrthoDB" id="7464126at2759"/>
<dbReference type="Pfam" id="PF00023">
    <property type="entry name" value="Ank"/>
    <property type="match status" value="1"/>
</dbReference>
<feature type="repeat" description="ANK" evidence="2">
    <location>
        <begin position="1055"/>
        <end position="1087"/>
    </location>
</feature>
<dbReference type="PROSITE" id="PS50297">
    <property type="entry name" value="ANK_REP_REGION"/>
    <property type="match status" value="6"/>
</dbReference>
<dbReference type="SUPFAM" id="SSF52540">
    <property type="entry name" value="P-loop containing nucleoside triphosphate hydrolases"/>
    <property type="match status" value="1"/>
</dbReference>
<dbReference type="AlphaFoldDB" id="A0A8H3FF26"/>
<dbReference type="InterPro" id="IPR056125">
    <property type="entry name" value="DUF7708"/>
</dbReference>
<protein>
    <recommendedName>
        <fullName evidence="8">NACHT domain-containing protein</fullName>
    </recommendedName>
</protein>
<feature type="repeat" description="ANK" evidence="2">
    <location>
        <begin position="880"/>
        <end position="912"/>
    </location>
</feature>
<dbReference type="PANTHER" id="PTHR10039">
    <property type="entry name" value="AMELOGENIN"/>
    <property type="match status" value="1"/>
</dbReference>
<dbReference type="SMART" id="SM00248">
    <property type="entry name" value="ANK"/>
    <property type="match status" value="10"/>
</dbReference>
<evidence type="ECO:0000259" key="4">
    <source>
        <dbReference type="Pfam" id="PF24809"/>
    </source>
</evidence>
<evidence type="ECO:0000259" key="3">
    <source>
        <dbReference type="Pfam" id="PF22939"/>
    </source>
</evidence>
<dbReference type="Pfam" id="PF24883">
    <property type="entry name" value="NPHP3_N"/>
    <property type="match status" value="1"/>
</dbReference>
<dbReference type="InterPro" id="IPR054471">
    <property type="entry name" value="GPIID_WHD"/>
</dbReference>
<accession>A0A8H3FF26</accession>
<evidence type="ECO:0000256" key="2">
    <source>
        <dbReference type="PROSITE-ProRule" id="PRU00023"/>
    </source>
</evidence>
<gene>
    <name evidence="6" type="ORF">ALECFALPRED_002852</name>
</gene>
<dbReference type="GO" id="GO:0004553">
    <property type="term" value="F:hydrolase activity, hydrolyzing O-glycosyl compounds"/>
    <property type="evidence" value="ECO:0007669"/>
    <property type="project" value="InterPro"/>
</dbReference>